<dbReference type="EMBL" id="RCHT01000004">
    <property type="protein sequence ID" value="RLL13141.1"/>
    <property type="molecule type" value="Genomic_DNA"/>
</dbReference>
<proteinExistence type="inferred from homology"/>
<dbReference type="Gene3D" id="3.30.2320.30">
    <property type="entry name" value="ATP synthase, E subunit, C-terminal"/>
    <property type="match status" value="1"/>
</dbReference>
<comment type="similarity">
    <text evidence="1">Belongs to the V-ATPase E subunit family.</text>
</comment>
<keyword evidence="5" id="KW-1185">Reference proteome</keyword>
<dbReference type="InterPro" id="IPR038495">
    <property type="entry name" value="ATPase_E_C"/>
</dbReference>
<dbReference type="InterPro" id="IPR002842">
    <property type="entry name" value="ATPase_V1_Esu"/>
</dbReference>
<organism evidence="4 5">
    <name type="scientific">Anaerotruncus massiliensis</name>
    <name type="common">ex Liu et al. 2021</name>
    <dbReference type="NCBI Taxonomy" id="2321404"/>
    <lineage>
        <taxon>Bacteria</taxon>
        <taxon>Bacillati</taxon>
        <taxon>Bacillota</taxon>
        <taxon>Clostridia</taxon>
        <taxon>Eubacteriales</taxon>
        <taxon>Oscillospiraceae</taxon>
        <taxon>Anaerotruncus</taxon>
    </lineage>
</organism>
<accession>A0A498CQW1</accession>
<protein>
    <recommendedName>
        <fullName evidence="6">ATPase</fullName>
    </recommendedName>
</protein>
<comment type="caution">
    <text evidence="4">The sequence shown here is derived from an EMBL/GenBank/DDBJ whole genome shotgun (WGS) entry which is preliminary data.</text>
</comment>
<evidence type="ECO:0000313" key="5">
    <source>
        <dbReference type="Proteomes" id="UP000276301"/>
    </source>
</evidence>
<name>A0A498CQW1_9FIRM</name>
<dbReference type="GO" id="GO:0046961">
    <property type="term" value="F:proton-transporting ATPase activity, rotational mechanism"/>
    <property type="evidence" value="ECO:0007669"/>
    <property type="project" value="InterPro"/>
</dbReference>
<evidence type="ECO:0000256" key="2">
    <source>
        <dbReference type="ARBA" id="ARBA00022448"/>
    </source>
</evidence>
<dbReference type="Pfam" id="PF01991">
    <property type="entry name" value="vATP-synt_E"/>
    <property type="match status" value="1"/>
</dbReference>
<evidence type="ECO:0000313" key="4">
    <source>
        <dbReference type="EMBL" id="RLL13141.1"/>
    </source>
</evidence>
<evidence type="ECO:0008006" key="6">
    <source>
        <dbReference type="Google" id="ProtNLM"/>
    </source>
</evidence>
<keyword evidence="2" id="KW-0813">Transport</keyword>
<dbReference type="AlphaFoldDB" id="A0A498CQW1"/>
<reference evidence="4 5" key="1">
    <citation type="submission" date="2018-10" db="EMBL/GenBank/DDBJ databases">
        <title>Anaerotruncus faecis sp. nov., isolated from human feces.</title>
        <authorList>
            <person name="Wang Y.-J."/>
        </authorList>
    </citation>
    <scope>NUCLEOTIDE SEQUENCE [LARGE SCALE GENOMIC DNA]</scope>
    <source>
        <strain evidence="4 5">22A2-44</strain>
    </source>
</reference>
<dbReference type="Proteomes" id="UP000276301">
    <property type="component" value="Unassembled WGS sequence"/>
</dbReference>
<dbReference type="GO" id="GO:0033178">
    <property type="term" value="C:proton-transporting two-sector ATPase complex, catalytic domain"/>
    <property type="evidence" value="ECO:0007669"/>
    <property type="project" value="InterPro"/>
</dbReference>
<gene>
    <name evidence="4" type="ORF">D4A47_04150</name>
</gene>
<keyword evidence="3" id="KW-0406">Ion transport</keyword>
<evidence type="ECO:0000256" key="3">
    <source>
        <dbReference type="ARBA" id="ARBA00023065"/>
    </source>
</evidence>
<dbReference type="SUPFAM" id="SSF160527">
    <property type="entry name" value="V-type ATPase subunit E-like"/>
    <property type="match status" value="1"/>
</dbReference>
<evidence type="ECO:0000256" key="1">
    <source>
        <dbReference type="ARBA" id="ARBA00005901"/>
    </source>
</evidence>
<sequence length="199" mass="22930">MADMQEDKLELFEQEIMQRAQAQRDAILKEAEQMKRDALGQEENRLLDESFHRIQSQIDEIKTENIKEISRETLALKKELFKQREQYLSQMIAEARVELGSFAKSERYEAYFLGKIRELAASWKLEGSTIKVRPEDTAFEPRIREIYGDCVVEADAGAVSLGGAVLVNRERGVEVDLSLDAALAGQREWFYRGSNFNFD</sequence>